<dbReference type="Pfam" id="PF23840">
    <property type="entry name" value="Phage_tail_terminator"/>
    <property type="match status" value="1"/>
</dbReference>
<proteinExistence type="predicted"/>
<dbReference type="InterPro" id="IPR056912">
    <property type="entry name" value="Phage_JBD30_tail_term-like"/>
</dbReference>
<sequence>MKITPVVLQLRQRCPVFGGRVAGGIDFDAVKASQQVDRPGAFVIATGDDATDNDLQNGIRQDITDAFDVVVILDAKDQRGQLAVDVLHDIRAQLWLALVGWKPAAEYDPITYDGGDLVQIDRALVIYRYSFVTAFQLGRNADNQPAETWHELELDGLPRLEGYDINVDCIDPADRNLKYPGPDGRIEIQIKEDMP</sequence>
<dbReference type="AlphaFoldDB" id="A0A1I0H0C5"/>
<name>A0A1I0H0C5_9PSED</name>
<gene>
    <name evidence="1" type="ORF">SAMN05216197_12484</name>
</gene>
<accession>A0A1I0H0C5</accession>
<dbReference type="Proteomes" id="UP000182332">
    <property type="component" value="Unassembled WGS sequence"/>
</dbReference>
<dbReference type="EMBL" id="FOHW01000024">
    <property type="protein sequence ID" value="SET77002.1"/>
    <property type="molecule type" value="Genomic_DNA"/>
</dbReference>
<organism evidence="1 2">
    <name type="scientific">Pseudomonas graminis</name>
    <dbReference type="NCBI Taxonomy" id="158627"/>
    <lineage>
        <taxon>Bacteria</taxon>
        <taxon>Pseudomonadati</taxon>
        <taxon>Pseudomonadota</taxon>
        <taxon>Gammaproteobacteria</taxon>
        <taxon>Pseudomonadales</taxon>
        <taxon>Pseudomonadaceae</taxon>
        <taxon>Pseudomonas</taxon>
    </lineage>
</organism>
<evidence type="ECO:0000313" key="2">
    <source>
        <dbReference type="Proteomes" id="UP000182332"/>
    </source>
</evidence>
<protein>
    <submittedName>
        <fullName evidence="1">Uncharacterized protein</fullName>
    </submittedName>
</protein>
<dbReference type="RefSeq" id="WP_074891339.1">
    <property type="nucleotide sequence ID" value="NZ_FOHW01000024.1"/>
</dbReference>
<evidence type="ECO:0000313" key="1">
    <source>
        <dbReference type="EMBL" id="SET77002.1"/>
    </source>
</evidence>
<dbReference type="OrthoDB" id="6955362at2"/>
<reference evidence="1 2" key="1">
    <citation type="submission" date="2016-10" db="EMBL/GenBank/DDBJ databases">
        <authorList>
            <person name="de Groot N.N."/>
        </authorList>
    </citation>
    <scope>NUCLEOTIDE SEQUENCE [LARGE SCALE GENOMIC DNA]</scope>
    <source>
        <strain evidence="1 2">DSM 11363</strain>
    </source>
</reference>